<evidence type="ECO:0000313" key="2">
    <source>
        <dbReference type="EMBL" id="ODQ72490.1"/>
    </source>
</evidence>
<dbReference type="Gene3D" id="3.30.70.1060">
    <property type="entry name" value="Dimeric alpha+beta barrel"/>
    <property type="match status" value="1"/>
</dbReference>
<sequence length="154" mass="17270">MFRPVITRSQLSIRRPSVLSDIESGSSIGNFARRRLFSVTSTTMSEPQKYEYVAIIPDKLDALERRVAVRATHLENVKRMFDAGIMVSGGVYLDGPVIEGSTPSFKGSVVNIIAESTEQVKEILSQDPYTLNDVWDWEKAQIFNFICAVRKGKP</sequence>
<dbReference type="InterPro" id="IPR005545">
    <property type="entry name" value="YCII"/>
</dbReference>
<feature type="domain" description="YCII-related" evidence="1">
    <location>
        <begin position="51"/>
        <end position="135"/>
    </location>
</feature>
<evidence type="ECO:0000259" key="1">
    <source>
        <dbReference type="Pfam" id="PF03795"/>
    </source>
</evidence>
<gene>
    <name evidence="2" type="ORF">LIPSTDRAFT_72063</name>
</gene>
<dbReference type="OrthoDB" id="5519740at2759"/>
<dbReference type="Pfam" id="PF03795">
    <property type="entry name" value="YCII"/>
    <property type="match status" value="1"/>
</dbReference>
<dbReference type="InterPro" id="IPR011008">
    <property type="entry name" value="Dimeric_a/b-barrel"/>
</dbReference>
<organism evidence="2 3">
    <name type="scientific">Lipomyces starkeyi NRRL Y-11557</name>
    <dbReference type="NCBI Taxonomy" id="675824"/>
    <lineage>
        <taxon>Eukaryota</taxon>
        <taxon>Fungi</taxon>
        <taxon>Dikarya</taxon>
        <taxon>Ascomycota</taxon>
        <taxon>Saccharomycotina</taxon>
        <taxon>Lipomycetes</taxon>
        <taxon>Lipomycetales</taxon>
        <taxon>Lipomycetaceae</taxon>
        <taxon>Lipomyces</taxon>
    </lineage>
</organism>
<dbReference type="EMBL" id="KV454295">
    <property type="protein sequence ID" value="ODQ72490.1"/>
    <property type="molecule type" value="Genomic_DNA"/>
</dbReference>
<dbReference type="PANTHER" id="PTHR33606">
    <property type="entry name" value="PROTEIN YCII"/>
    <property type="match status" value="1"/>
</dbReference>
<evidence type="ECO:0000313" key="3">
    <source>
        <dbReference type="Proteomes" id="UP000094385"/>
    </source>
</evidence>
<accession>A0A1E3Q4F5</accession>
<protein>
    <recommendedName>
        <fullName evidence="1">YCII-related domain-containing protein</fullName>
    </recommendedName>
</protein>
<keyword evidence="3" id="KW-1185">Reference proteome</keyword>
<dbReference type="InterPro" id="IPR051807">
    <property type="entry name" value="Sec-metab_biosynth-assoc"/>
</dbReference>
<proteinExistence type="predicted"/>
<reference evidence="2 3" key="1">
    <citation type="journal article" date="2016" name="Proc. Natl. Acad. Sci. U.S.A.">
        <title>Comparative genomics of biotechnologically important yeasts.</title>
        <authorList>
            <person name="Riley R."/>
            <person name="Haridas S."/>
            <person name="Wolfe K.H."/>
            <person name="Lopes M.R."/>
            <person name="Hittinger C.T."/>
            <person name="Goeker M."/>
            <person name="Salamov A.A."/>
            <person name="Wisecaver J.H."/>
            <person name="Long T.M."/>
            <person name="Calvey C.H."/>
            <person name="Aerts A.L."/>
            <person name="Barry K.W."/>
            <person name="Choi C."/>
            <person name="Clum A."/>
            <person name="Coughlan A.Y."/>
            <person name="Deshpande S."/>
            <person name="Douglass A.P."/>
            <person name="Hanson S.J."/>
            <person name="Klenk H.-P."/>
            <person name="LaButti K.M."/>
            <person name="Lapidus A."/>
            <person name="Lindquist E.A."/>
            <person name="Lipzen A.M."/>
            <person name="Meier-Kolthoff J.P."/>
            <person name="Ohm R.A."/>
            <person name="Otillar R.P."/>
            <person name="Pangilinan J.L."/>
            <person name="Peng Y."/>
            <person name="Rokas A."/>
            <person name="Rosa C.A."/>
            <person name="Scheuner C."/>
            <person name="Sibirny A.A."/>
            <person name="Slot J.C."/>
            <person name="Stielow J.B."/>
            <person name="Sun H."/>
            <person name="Kurtzman C.P."/>
            <person name="Blackwell M."/>
            <person name="Grigoriev I.V."/>
            <person name="Jeffries T.W."/>
        </authorList>
    </citation>
    <scope>NUCLEOTIDE SEQUENCE [LARGE SCALE GENOMIC DNA]</scope>
    <source>
        <strain evidence="2 3">NRRL Y-11557</strain>
    </source>
</reference>
<dbReference type="AlphaFoldDB" id="A0A1E3Q4F5"/>
<dbReference type="SUPFAM" id="SSF54909">
    <property type="entry name" value="Dimeric alpha+beta barrel"/>
    <property type="match status" value="1"/>
</dbReference>
<dbReference type="Proteomes" id="UP000094385">
    <property type="component" value="Unassembled WGS sequence"/>
</dbReference>
<dbReference type="PANTHER" id="PTHR33606:SF3">
    <property type="entry name" value="PROTEIN YCII"/>
    <property type="match status" value="1"/>
</dbReference>
<name>A0A1E3Q4F5_LIPST</name>